<evidence type="ECO:0000313" key="1">
    <source>
        <dbReference type="EMBL" id="CAG9864431.1"/>
    </source>
</evidence>
<evidence type="ECO:0000313" key="2">
    <source>
        <dbReference type="Proteomes" id="UP001153712"/>
    </source>
</evidence>
<keyword evidence="2" id="KW-1185">Reference proteome</keyword>
<dbReference type="EMBL" id="OU900101">
    <property type="protein sequence ID" value="CAG9864431.1"/>
    <property type="molecule type" value="Genomic_DNA"/>
</dbReference>
<organism evidence="1 2">
    <name type="scientific">Phyllotreta striolata</name>
    <name type="common">Striped flea beetle</name>
    <name type="synonym">Crioceris striolata</name>
    <dbReference type="NCBI Taxonomy" id="444603"/>
    <lineage>
        <taxon>Eukaryota</taxon>
        <taxon>Metazoa</taxon>
        <taxon>Ecdysozoa</taxon>
        <taxon>Arthropoda</taxon>
        <taxon>Hexapoda</taxon>
        <taxon>Insecta</taxon>
        <taxon>Pterygota</taxon>
        <taxon>Neoptera</taxon>
        <taxon>Endopterygota</taxon>
        <taxon>Coleoptera</taxon>
        <taxon>Polyphaga</taxon>
        <taxon>Cucujiformia</taxon>
        <taxon>Chrysomeloidea</taxon>
        <taxon>Chrysomelidae</taxon>
        <taxon>Galerucinae</taxon>
        <taxon>Alticini</taxon>
        <taxon>Phyllotreta</taxon>
    </lineage>
</organism>
<proteinExistence type="predicted"/>
<dbReference type="Proteomes" id="UP001153712">
    <property type="component" value="Chromosome 8"/>
</dbReference>
<gene>
    <name evidence="1" type="ORF">PHYEVI_LOCUS10686</name>
</gene>
<name>A0A9N9U0W9_PHYSR</name>
<reference evidence="1" key="1">
    <citation type="submission" date="2022-01" db="EMBL/GenBank/DDBJ databases">
        <authorList>
            <person name="King R."/>
        </authorList>
    </citation>
    <scope>NUCLEOTIDE SEQUENCE</scope>
</reference>
<protein>
    <submittedName>
        <fullName evidence="1">Uncharacterized protein</fullName>
    </submittedName>
</protein>
<dbReference type="OrthoDB" id="5953973at2759"/>
<accession>A0A9N9U0W9</accession>
<sequence length="535" mass="59418">MYTQTIQEEAKLDAMQRHWLQLRRGPSSSTAFFEAASGTENLFSLPLQNSLVDVQRSACLPVFKNLSCDLDSDSELLDLQDLKQPKCEKPAREPLVLNASVLGDIPGVYTVCALEPHQLPVAGVYIDRSIVPGFKYRVRPLPAVGAPSTINGCLFGGRALTLKSIGRGYARRFTFHDDKSLIRDEDCYFWSDNRPEGYAFEPELLSEGDEFTIFNSNGEPEGTVEVLTLEGPQIEIFSSVSGGGVAKKADVRFTGKVEYYETGVAKPMHLDGTVSARLVAGQSSARIVKVTGVKIGRRRFYLLPGVQKIHRRVTVRGGDIKDVPTKYTMTGLESYELPVVGTYVDPRITPGFCYKVRPNDRKERLFNGEALKLMSIGMGYAKRLTFEPTSLVNPDNYLWSDSHPDGLGLEPRAVHKGMKFDVKAGDIVLGEAEVFRDDLPQIEEQTEKIKTANGTAIQKYIYVDVFCHVRLARTGGASTENEEYLMRVSGLAVVRKEPKEHEAKVIRVEHVGLDSHLLLIFAQTHTELTLVPKSS</sequence>
<dbReference type="AlphaFoldDB" id="A0A9N9U0W9"/>